<dbReference type="Proteomes" id="UP000683429">
    <property type="component" value="Chromosome"/>
</dbReference>
<gene>
    <name evidence="2" type="ORF">KP014_28425</name>
    <name evidence="3" type="ORF">SAMN04487895_12742</name>
</gene>
<evidence type="ECO:0000256" key="1">
    <source>
        <dbReference type="SAM" id="Phobius"/>
    </source>
</evidence>
<keyword evidence="1" id="KW-1133">Transmembrane helix</keyword>
<evidence type="ECO:0000313" key="2">
    <source>
        <dbReference type="EMBL" id="QWU15694.1"/>
    </source>
</evidence>
<dbReference type="Proteomes" id="UP000198809">
    <property type="component" value="Unassembled WGS sequence"/>
</dbReference>
<sequence>MVDLIILIFAVIGSVTVGAYAGVLILGGQIYVRIGNESNKTAALKELGANQILATELAEAHVREGRLKGAAAAALSWTWNCAEGNMLEVRAALSEVLEELYPGEHL</sequence>
<dbReference type="RefSeq" id="WP_036603531.1">
    <property type="nucleotide sequence ID" value="NZ_CP076607.1"/>
</dbReference>
<feature type="transmembrane region" description="Helical" evidence="1">
    <location>
        <begin position="6"/>
        <end position="32"/>
    </location>
</feature>
<evidence type="ECO:0000313" key="4">
    <source>
        <dbReference type="Proteomes" id="UP000198809"/>
    </source>
</evidence>
<keyword evidence="5" id="KW-1185">Reference proteome</keyword>
<dbReference type="EMBL" id="CP076607">
    <property type="protein sequence ID" value="QWU15694.1"/>
    <property type="molecule type" value="Genomic_DNA"/>
</dbReference>
<name>A0A1H8VTB9_9BACL</name>
<dbReference type="EMBL" id="FODH01000027">
    <property type="protein sequence ID" value="SEP18543.1"/>
    <property type="molecule type" value="Genomic_DNA"/>
</dbReference>
<protein>
    <submittedName>
        <fullName evidence="3">Uncharacterized protein</fullName>
    </submittedName>
</protein>
<dbReference type="AlphaFoldDB" id="A0A1H8VTB9"/>
<dbReference type="STRING" id="1333845.SAMN04487895_12742"/>
<accession>A0A1H8VTB9</accession>
<evidence type="ECO:0000313" key="3">
    <source>
        <dbReference type="EMBL" id="SEP18543.1"/>
    </source>
</evidence>
<organism evidence="3 4">
    <name type="scientific">Paenibacillus sophorae</name>
    <dbReference type="NCBI Taxonomy" id="1333845"/>
    <lineage>
        <taxon>Bacteria</taxon>
        <taxon>Bacillati</taxon>
        <taxon>Bacillota</taxon>
        <taxon>Bacilli</taxon>
        <taxon>Bacillales</taxon>
        <taxon>Paenibacillaceae</taxon>
        <taxon>Paenibacillus</taxon>
    </lineage>
</organism>
<keyword evidence="1" id="KW-0472">Membrane</keyword>
<reference evidence="3 4" key="1">
    <citation type="submission" date="2016-10" db="EMBL/GenBank/DDBJ databases">
        <authorList>
            <person name="de Groot N.N."/>
        </authorList>
    </citation>
    <scope>NUCLEOTIDE SEQUENCE [LARGE SCALE GENOMIC DNA]</scope>
    <source>
        <strain evidence="3 4">CGMCC 1.10238</strain>
    </source>
</reference>
<reference evidence="2 5" key="2">
    <citation type="submission" date="2021-06" db="EMBL/GenBank/DDBJ databases">
        <title>Whole genome sequence of Paenibacillus sophorae DSM23020 for comparative genomics.</title>
        <authorList>
            <person name="Kim M.-J."/>
            <person name="Lee G."/>
            <person name="Shin J.-H."/>
        </authorList>
    </citation>
    <scope>NUCLEOTIDE SEQUENCE [LARGE SCALE GENOMIC DNA]</scope>
    <source>
        <strain evidence="2 5">DSM 23020</strain>
    </source>
</reference>
<keyword evidence="1" id="KW-0812">Transmembrane</keyword>
<proteinExistence type="predicted"/>
<evidence type="ECO:0000313" key="5">
    <source>
        <dbReference type="Proteomes" id="UP000683429"/>
    </source>
</evidence>